<protein>
    <submittedName>
        <fullName evidence="3">Uncharacterized protein</fullName>
    </submittedName>
</protein>
<evidence type="ECO:0000313" key="3">
    <source>
        <dbReference type="EMBL" id="CAB3397497.1"/>
    </source>
</evidence>
<feature type="region of interest" description="Disordered" evidence="1">
    <location>
        <begin position="67"/>
        <end position="89"/>
    </location>
</feature>
<name>A0A8S1EA45_9PELO</name>
<sequence>MFKVGNPVCVSSVYKPQQASSHLIMISLRSIIILLGLITIAYACAPSVHKSHGYCEYYVDGTSDIEERSKRSTDSDNSGGGGGGGKFRRTKKKTVKCYRYEDGTSDSGATLEEGVEEPKGGSGGSGGSSSSSS</sequence>
<dbReference type="EMBL" id="CADEPM010000001">
    <property type="protein sequence ID" value="CAB3397497.1"/>
    <property type="molecule type" value="Genomic_DNA"/>
</dbReference>
<organism evidence="3 4">
    <name type="scientific">Caenorhabditis bovis</name>
    <dbReference type="NCBI Taxonomy" id="2654633"/>
    <lineage>
        <taxon>Eukaryota</taxon>
        <taxon>Metazoa</taxon>
        <taxon>Ecdysozoa</taxon>
        <taxon>Nematoda</taxon>
        <taxon>Chromadorea</taxon>
        <taxon>Rhabditida</taxon>
        <taxon>Rhabditina</taxon>
        <taxon>Rhabditomorpha</taxon>
        <taxon>Rhabditoidea</taxon>
        <taxon>Rhabditidae</taxon>
        <taxon>Peloderinae</taxon>
        <taxon>Caenorhabditis</taxon>
    </lineage>
</organism>
<evidence type="ECO:0000256" key="1">
    <source>
        <dbReference type="SAM" id="MobiDB-lite"/>
    </source>
</evidence>
<reference evidence="3 4" key="1">
    <citation type="submission" date="2020-04" db="EMBL/GenBank/DDBJ databases">
        <authorList>
            <person name="Laetsch R D."/>
            <person name="Stevens L."/>
            <person name="Kumar S."/>
            <person name="Blaxter L. M."/>
        </authorList>
    </citation>
    <scope>NUCLEOTIDE SEQUENCE [LARGE SCALE GENOMIC DNA]</scope>
</reference>
<keyword evidence="4" id="KW-1185">Reference proteome</keyword>
<feature type="transmembrane region" description="Helical" evidence="2">
    <location>
        <begin position="23"/>
        <end position="44"/>
    </location>
</feature>
<dbReference type="Proteomes" id="UP000494206">
    <property type="component" value="Unassembled WGS sequence"/>
</dbReference>
<proteinExistence type="predicted"/>
<gene>
    <name evidence="3" type="ORF">CBOVIS_LOCUS894</name>
</gene>
<keyword evidence="2" id="KW-0812">Transmembrane</keyword>
<accession>A0A8S1EA45</accession>
<dbReference type="OrthoDB" id="5826377at2759"/>
<evidence type="ECO:0000256" key="2">
    <source>
        <dbReference type="SAM" id="Phobius"/>
    </source>
</evidence>
<feature type="region of interest" description="Disordered" evidence="1">
    <location>
        <begin position="101"/>
        <end position="133"/>
    </location>
</feature>
<keyword evidence="2" id="KW-0472">Membrane</keyword>
<keyword evidence="2" id="KW-1133">Transmembrane helix</keyword>
<comment type="caution">
    <text evidence="3">The sequence shown here is derived from an EMBL/GenBank/DDBJ whole genome shotgun (WGS) entry which is preliminary data.</text>
</comment>
<dbReference type="PANTHER" id="PTHR22412">
    <property type="entry name" value="GLYCINE-RICH PROTEIN-RELATED-RELATED"/>
    <property type="match status" value="1"/>
</dbReference>
<evidence type="ECO:0000313" key="4">
    <source>
        <dbReference type="Proteomes" id="UP000494206"/>
    </source>
</evidence>
<dbReference type="AlphaFoldDB" id="A0A8S1EA45"/>